<dbReference type="SUPFAM" id="SSF159283">
    <property type="entry name" value="Guanosine diphospho-D-mannose pyrophosphorylase/mannose-6-phosphate isomerase linker domain"/>
    <property type="match status" value="1"/>
</dbReference>
<keyword evidence="4" id="KW-1185">Reference proteome</keyword>
<dbReference type="EMBL" id="BAABHM010000028">
    <property type="protein sequence ID" value="GAA4718476.1"/>
    <property type="molecule type" value="Genomic_DNA"/>
</dbReference>
<feature type="domain" description="Nucleotidyl transferase" evidence="1">
    <location>
        <begin position="44"/>
        <end position="323"/>
    </location>
</feature>
<dbReference type="Gene3D" id="3.90.550.10">
    <property type="entry name" value="Spore Coat Polysaccharide Biosynthesis Protein SpsA, Chain A"/>
    <property type="match status" value="1"/>
</dbReference>
<dbReference type="InterPro" id="IPR051161">
    <property type="entry name" value="Mannose-6P_isomerase_type2"/>
</dbReference>
<keyword evidence="3" id="KW-0548">Nucleotidyltransferase</keyword>
<organism evidence="3 4">
    <name type="scientific">Promicromonospora umidemergens</name>
    <dbReference type="NCBI Taxonomy" id="629679"/>
    <lineage>
        <taxon>Bacteria</taxon>
        <taxon>Bacillati</taxon>
        <taxon>Actinomycetota</taxon>
        <taxon>Actinomycetes</taxon>
        <taxon>Micrococcales</taxon>
        <taxon>Promicromonosporaceae</taxon>
        <taxon>Promicromonospora</taxon>
    </lineage>
</organism>
<reference evidence="4" key="1">
    <citation type="journal article" date="2019" name="Int. J. Syst. Evol. Microbiol.">
        <title>The Global Catalogue of Microorganisms (GCM) 10K type strain sequencing project: providing services to taxonomists for standard genome sequencing and annotation.</title>
        <authorList>
            <consortium name="The Broad Institute Genomics Platform"/>
            <consortium name="The Broad Institute Genome Sequencing Center for Infectious Disease"/>
            <person name="Wu L."/>
            <person name="Ma J."/>
        </authorList>
    </citation>
    <scope>NUCLEOTIDE SEQUENCE [LARGE SCALE GENOMIC DNA]</scope>
    <source>
        <strain evidence="4">JCM 17975</strain>
    </source>
</reference>
<evidence type="ECO:0000259" key="2">
    <source>
        <dbReference type="Pfam" id="PF22640"/>
    </source>
</evidence>
<comment type="caution">
    <text evidence="3">The sequence shown here is derived from an EMBL/GenBank/DDBJ whole genome shotgun (WGS) entry which is preliminary data.</text>
</comment>
<proteinExistence type="predicted"/>
<dbReference type="SUPFAM" id="SSF53448">
    <property type="entry name" value="Nucleotide-diphospho-sugar transferases"/>
    <property type="match status" value="1"/>
</dbReference>
<dbReference type="PANTHER" id="PTHR46390:SF1">
    <property type="entry name" value="MANNOSE-1-PHOSPHATE GUANYLYLTRANSFERASE"/>
    <property type="match status" value="1"/>
</dbReference>
<dbReference type="PANTHER" id="PTHR46390">
    <property type="entry name" value="MANNOSE-1-PHOSPHATE GUANYLYLTRANSFERASE"/>
    <property type="match status" value="1"/>
</dbReference>
<sequence>MLADPAPHLAWARRAIAARKPSDWHPAGMTSAAAPSSPIDDFFAVVPAGGSGTRLWPLSRGGEPKFLHDLVGSGMSLLQATEHRLRPLAGPDGVILVTGEQHVAACRAQLPGLSDSAVLAEPSPRESMAAIGLAAAVLEKRHGDVVIGSFAADHVIHGTRAFDLAVREAVAAARAGYVTTVGIAASRPSVAFGYVRSGEPLGVEGAPHTLHVRGFTEKPDAATARLYLASGEYRWNAGMFVSRTSVLLGHLAEQRPELHDSLRLVADAWDTPRRAAVLAEVWPGLEKIAIDHAVAEPVAEAGGVAVVPGTFGWDDVGDYNSLAVLLPSDDDSGAKVLGDPADVLRIDSAGSVVVPASGRLVTVLGLDDVVVVDTPDALLVTTRARAQQVKDVVAAVRARGREDLL</sequence>
<dbReference type="InterPro" id="IPR029044">
    <property type="entry name" value="Nucleotide-diphossugar_trans"/>
</dbReference>
<dbReference type="InterPro" id="IPR005835">
    <property type="entry name" value="NTP_transferase_dom"/>
</dbReference>
<name>A0ABP8Y312_9MICO</name>
<evidence type="ECO:0000259" key="1">
    <source>
        <dbReference type="Pfam" id="PF00483"/>
    </source>
</evidence>
<evidence type="ECO:0000313" key="4">
    <source>
        <dbReference type="Proteomes" id="UP001500843"/>
    </source>
</evidence>
<dbReference type="CDD" id="cd02509">
    <property type="entry name" value="GDP-M1P_Guanylyltransferase"/>
    <property type="match status" value="1"/>
</dbReference>
<gene>
    <name evidence="3" type="ORF">GCM10023198_47580</name>
</gene>
<dbReference type="GO" id="GO:0016779">
    <property type="term" value="F:nucleotidyltransferase activity"/>
    <property type="evidence" value="ECO:0007669"/>
    <property type="project" value="UniProtKB-KW"/>
</dbReference>
<dbReference type="Pfam" id="PF22640">
    <property type="entry name" value="ManC_GMP_beta-helix"/>
    <property type="match status" value="1"/>
</dbReference>
<accession>A0ABP8Y312</accession>
<dbReference type="InterPro" id="IPR049577">
    <property type="entry name" value="GMPP_N"/>
</dbReference>
<dbReference type="Pfam" id="PF00483">
    <property type="entry name" value="NTP_transferase"/>
    <property type="match status" value="1"/>
</dbReference>
<dbReference type="InterPro" id="IPR054566">
    <property type="entry name" value="ManC/GMP-like_b-helix"/>
</dbReference>
<protein>
    <submittedName>
        <fullName evidence="3">Mannose-1-phosphate guanylyltransferase</fullName>
    </submittedName>
</protein>
<keyword evidence="3" id="KW-0808">Transferase</keyword>
<dbReference type="Proteomes" id="UP001500843">
    <property type="component" value="Unassembled WGS sequence"/>
</dbReference>
<evidence type="ECO:0000313" key="3">
    <source>
        <dbReference type="EMBL" id="GAA4718476.1"/>
    </source>
</evidence>
<feature type="domain" description="MannoseP isomerase/GMP-like beta-helix" evidence="2">
    <location>
        <begin position="343"/>
        <end position="394"/>
    </location>
</feature>